<keyword evidence="2" id="KW-0812">Transmembrane</keyword>
<evidence type="ECO:0000256" key="3">
    <source>
        <dbReference type="SAM" id="SignalP"/>
    </source>
</evidence>
<dbReference type="RefSeq" id="WP_345132294.1">
    <property type="nucleotide sequence ID" value="NZ_BAABAT010000020.1"/>
</dbReference>
<feature type="signal peptide" evidence="3">
    <location>
        <begin position="1"/>
        <end position="34"/>
    </location>
</feature>
<keyword evidence="2" id="KW-0472">Membrane</keyword>
<evidence type="ECO:0000313" key="5">
    <source>
        <dbReference type="Proteomes" id="UP001500620"/>
    </source>
</evidence>
<feature type="transmembrane region" description="Helical" evidence="2">
    <location>
        <begin position="325"/>
        <end position="348"/>
    </location>
</feature>
<evidence type="ECO:0000256" key="1">
    <source>
        <dbReference type="SAM" id="MobiDB-lite"/>
    </source>
</evidence>
<keyword evidence="2" id="KW-1133">Transmembrane helix</keyword>
<evidence type="ECO:0000313" key="4">
    <source>
        <dbReference type="EMBL" id="GAA4255304.1"/>
    </source>
</evidence>
<organism evidence="4 5">
    <name type="scientific">Dactylosporangium darangshiense</name>
    <dbReference type="NCBI Taxonomy" id="579108"/>
    <lineage>
        <taxon>Bacteria</taxon>
        <taxon>Bacillati</taxon>
        <taxon>Actinomycetota</taxon>
        <taxon>Actinomycetes</taxon>
        <taxon>Micromonosporales</taxon>
        <taxon>Micromonosporaceae</taxon>
        <taxon>Dactylosporangium</taxon>
    </lineage>
</organism>
<keyword evidence="5" id="KW-1185">Reference proteome</keyword>
<evidence type="ECO:0000256" key="2">
    <source>
        <dbReference type="SAM" id="Phobius"/>
    </source>
</evidence>
<reference evidence="5" key="1">
    <citation type="journal article" date="2019" name="Int. J. Syst. Evol. Microbiol.">
        <title>The Global Catalogue of Microorganisms (GCM) 10K type strain sequencing project: providing services to taxonomists for standard genome sequencing and annotation.</title>
        <authorList>
            <consortium name="The Broad Institute Genomics Platform"/>
            <consortium name="The Broad Institute Genome Sequencing Center for Infectious Disease"/>
            <person name="Wu L."/>
            <person name="Ma J."/>
        </authorList>
    </citation>
    <scope>NUCLEOTIDE SEQUENCE [LARGE SCALE GENOMIC DNA]</scope>
    <source>
        <strain evidence="5">JCM 17441</strain>
    </source>
</reference>
<dbReference type="EMBL" id="BAABAT010000020">
    <property type="protein sequence ID" value="GAA4255304.1"/>
    <property type="molecule type" value="Genomic_DNA"/>
</dbReference>
<feature type="compositionally biased region" description="Polar residues" evidence="1">
    <location>
        <begin position="65"/>
        <end position="74"/>
    </location>
</feature>
<proteinExistence type="predicted"/>
<name>A0ABP8DGL3_9ACTN</name>
<sequence length="396" mass="41032">MTTPRPPRRSRATSVVFGLLIAAAIAATGTPAGAAPSPTPTPSAPAANTNAGGGVEPAPPGSIRWSVQPSSAQGPDSRKEFSYRDVKPGTAIHDYVAVTNFSSAPVTFQIYGTDALNGNAGALQLQPADEKPKDVGAWVSILKTSVTLKPNERAIEPITLTVPATATPGDHTGGIVASIGVEENTANGPVKVDRRLGVPLYLRVAGPLNPGITIESVSASYHGTANPFGGGSTDVTLTVHNTGNVRLNLNPEVAVHGLYWLKVASANPATMPNLLPGSTVQISAHLDGVYPLGPMTADVRVVPSQITALGLPKAPNEPQAVESDAFLWATPWPLLLLVLLLVGGFFAFRWVRRMRRGRQDQVVAEAVAKARQETVEQLKKKAMAAKAGGGGTGASG</sequence>
<keyword evidence="3" id="KW-0732">Signal</keyword>
<evidence type="ECO:0008006" key="6">
    <source>
        <dbReference type="Google" id="ProtNLM"/>
    </source>
</evidence>
<dbReference type="Proteomes" id="UP001500620">
    <property type="component" value="Unassembled WGS sequence"/>
</dbReference>
<feature type="chain" id="PRO_5045516370" description="DUF916 domain-containing protein" evidence="3">
    <location>
        <begin position="35"/>
        <end position="396"/>
    </location>
</feature>
<protein>
    <recommendedName>
        <fullName evidence="6">DUF916 domain-containing protein</fullName>
    </recommendedName>
</protein>
<accession>A0ABP8DGL3</accession>
<feature type="region of interest" description="Disordered" evidence="1">
    <location>
        <begin position="30"/>
        <end position="81"/>
    </location>
</feature>
<comment type="caution">
    <text evidence="4">The sequence shown here is derived from an EMBL/GenBank/DDBJ whole genome shotgun (WGS) entry which is preliminary data.</text>
</comment>
<gene>
    <name evidence="4" type="ORF">GCM10022255_063640</name>
</gene>